<dbReference type="VEuPathDB" id="TrichDB:TRFO_26351"/>
<dbReference type="EMBL" id="MLAK01000745">
    <property type="protein sequence ID" value="OHT05838.1"/>
    <property type="molecule type" value="Genomic_DNA"/>
</dbReference>
<dbReference type="GeneID" id="94839602"/>
<dbReference type="Proteomes" id="UP000179807">
    <property type="component" value="Unassembled WGS sequence"/>
</dbReference>
<evidence type="ECO:0000313" key="1">
    <source>
        <dbReference type="EMBL" id="OHT05838.1"/>
    </source>
</evidence>
<gene>
    <name evidence="1" type="ORF">TRFO_26351</name>
</gene>
<reference evidence="1" key="1">
    <citation type="submission" date="2016-10" db="EMBL/GenBank/DDBJ databases">
        <authorList>
            <person name="Benchimol M."/>
            <person name="Almeida L.G."/>
            <person name="Vasconcelos A.T."/>
            <person name="Perreira-Neves A."/>
            <person name="Rosa I.A."/>
            <person name="Tasca T."/>
            <person name="Bogo M.R."/>
            <person name="de Souza W."/>
        </authorList>
    </citation>
    <scope>NUCLEOTIDE SEQUENCE [LARGE SCALE GENOMIC DNA]</scope>
    <source>
        <strain evidence="1">K</strain>
    </source>
</reference>
<accession>A0A1J4K854</accession>
<dbReference type="RefSeq" id="XP_068358974.1">
    <property type="nucleotide sequence ID" value="XM_068504898.1"/>
</dbReference>
<organism evidence="1 2">
    <name type="scientific">Tritrichomonas foetus</name>
    <dbReference type="NCBI Taxonomy" id="1144522"/>
    <lineage>
        <taxon>Eukaryota</taxon>
        <taxon>Metamonada</taxon>
        <taxon>Parabasalia</taxon>
        <taxon>Tritrichomonadida</taxon>
        <taxon>Tritrichomonadidae</taxon>
        <taxon>Tritrichomonas</taxon>
    </lineage>
</organism>
<dbReference type="AlphaFoldDB" id="A0A1J4K854"/>
<comment type="caution">
    <text evidence="1">The sequence shown here is derived from an EMBL/GenBank/DDBJ whole genome shotgun (WGS) entry which is preliminary data.</text>
</comment>
<name>A0A1J4K854_9EUKA</name>
<keyword evidence="2" id="KW-1185">Reference proteome</keyword>
<sequence>MVLNDEILNIASLYSSPLEQTFGKTRMWFKYFQTFLSLTRSMAVDELLLTMRNCYEKTYSKRIVDFHKENCSPYFSEFNRNIASAFVNIFEIENTETIGNKEQIGDAFFNQLFAMSLIKKSIEERLTSNKVSLGCQNCSQSKAFWASKHDYHNSIGCDIKERIN</sequence>
<protein>
    <submittedName>
        <fullName evidence="1">Uncharacterized protein</fullName>
    </submittedName>
</protein>
<proteinExistence type="predicted"/>
<evidence type="ECO:0000313" key="2">
    <source>
        <dbReference type="Proteomes" id="UP000179807"/>
    </source>
</evidence>